<keyword evidence="2" id="KW-1133">Transmembrane helix</keyword>
<dbReference type="EMBL" id="RZGK01000004">
    <property type="protein sequence ID" value="KAF9699457.1"/>
    <property type="molecule type" value="Genomic_DNA"/>
</dbReference>
<sequence>MASTPLILTLTVLTAIILVLLILWIFIRYTRERRKHHSQRRAQLDRDATFAAESGEGSLHLHCTYQASGAPRAGTQGAVDGMQLQTMSRPRSDSGDKAEVWLRRGASKDDLRADSGRAGDGRERGVLGTKTVKRWSSDGNAGAWDMTGGRLRDDGLEGKGKGW</sequence>
<reference evidence="3" key="1">
    <citation type="submission" date="2018-12" db="EMBL/GenBank/DDBJ databases">
        <authorList>
            <person name="Syme R.A."/>
            <person name="Farfan-Caceres L."/>
            <person name="Lichtenzveig J."/>
        </authorList>
    </citation>
    <scope>NUCLEOTIDE SEQUENCE</scope>
    <source>
        <strain evidence="3">Al4</strain>
    </source>
</reference>
<name>A0A8H7MM58_9PLEO</name>
<keyword evidence="4" id="KW-1185">Reference proteome</keyword>
<evidence type="ECO:0000313" key="3">
    <source>
        <dbReference type="EMBL" id="KAF9699457.1"/>
    </source>
</evidence>
<gene>
    <name evidence="3" type="ORF">EKO04_002574</name>
</gene>
<evidence type="ECO:0000256" key="2">
    <source>
        <dbReference type="SAM" id="Phobius"/>
    </source>
</evidence>
<accession>A0A8H7MM58</accession>
<evidence type="ECO:0000256" key="1">
    <source>
        <dbReference type="SAM" id="MobiDB-lite"/>
    </source>
</evidence>
<comment type="caution">
    <text evidence="3">The sequence shown here is derived from an EMBL/GenBank/DDBJ whole genome shotgun (WGS) entry which is preliminary data.</text>
</comment>
<organism evidence="3 4">
    <name type="scientific">Ascochyta lentis</name>
    <dbReference type="NCBI Taxonomy" id="205686"/>
    <lineage>
        <taxon>Eukaryota</taxon>
        <taxon>Fungi</taxon>
        <taxon>Dikarya</taxon>
        <taxon>Ascomycota</taxon>
        <taxon>Pezizomycotina</taxon>
        <taxon>Dothideomycetes</taxon>
        <taxon>Pleosporomycetidae</taxon>
        <taxon>Pleosporales</taxon>
        <taxon>Pleosporineae</taxon>
        <taxon>Didymellaceae</taxon>
        <taxon>Ascochyta</taxon>
    </lineage>
</organism>
<feature type="transmembrane region" description="Helical" evidence="2">
    <location>
        <begin position="6"/>
        <end position="27"/>
    </location>
</feature>
<dbReference type="AlphaFoldDB" id="A0A8H7MM58"/>
<dbReference type="OrthoDB" id="3788384at2759"/>
<evidence type="ECO:0000313" key="4">
    <source>
        <dbReference type="Proteomes" id="UP000651452"/>
    </source>
</evidence>
<proteinExistence type="predicted"/>
<keyword evidence="2" id="KW-0812">Transmembrane</keyword>
<protein>
    <submittedName>
        <fullName evidence="3">Uncharacterized protein</fullName>
    </submittedName>
</protein>
<feature type="region of interest" description="Disordered" evidence="1">
    <location>
        <begin position="70"/>
        <end position="163"/>
    </location>
</feature>
<feature type="compositionally biased region" description="Basic and acidic residues" evidence="1">
    <location>
        <begin position="90"/>
        <end position="125"/>
    </location>
</feature>
<keyword evidence="2" id="KW-0472">Membrane</keyword>
<reference evidence="3" key="2">
    <citation type="submission" date="2020-09" db="EMBL/GenBank/DDBJ databases">
        <title>Reference genome assembly for Australian Ascochyta lentis isolate Al4.</title>
        <authorList>
            <person name="Lee R.C."/>
            <person name="Farfan-Caceres L.M."/>
            <person name="Debler J.W."/>
            <person name="Williams A.H."/>
            <person name="Henares B.M."/>
        </authorList>
    </citation>
    <scope>NUCLEOTIDE SEQUENCE</scope>
    <source>
        <strain evidence="3">Al4</strain>
    </source>
</reference>
<feature type="compositionally biased region" description="Basic and acidic residues" evidence="1">
    <location>
        <begin position="150"/>
        <end position="163"/>
    </location>
</feature>
<dbReference type="Proteomes" id="UP000651452">
    <property type="component" value="Unassembled WGS sequence"/>
</dbReference>